<name>A0ABQ3YE00_9ACTN</name>
<comment type="caution">
    <text evidence="1">The sequence shown here is derived from an EMBL/GenBank/DDBJ whole genome shotgun (WGS) entry which is preliminary data.</text>
</comment>
<proteinExistence type="predicted"/>
<organism evidence="1 2">
    <name type="scientific">Paractinoplanes deccanensis</name>
    <dbReference type="NCBI Taxonomy" id="113561"/>
    <lineage>
        <taxon>Bacteria</taxon>
        <taxon>Bacillati</taxon>
        <taxon>Actinomycetota</taxon>
        <taxon>Actinomycetes</taxon>
        <taxon>Micromonosporales</taxon>
        <taxon>Micromonosporaceae</taxon>
        <taxon>Paractinoplanes</taxon>
    </lineage>
</organism>
<dbReference type="Gene3D" id="3.90.1200.10">
    <property type="match status" value="1"/>
</dbReference>
<evidence type="ECO:0000313" key="2">
    <source>
        <dbReference type="Proteomes" id="UP000609879"/>
    </source>
</evidence>
<protein>
    <submittedName>
        <fullName evidence="1">Hydroxyurea phosphotransferase</fullName>
    </submittedName>
</protein>
<dbReference type="Pfam" id="PF04655">
    <property type="entry name" value="APH_6_hur"/>
    <property type="match status" value="1"/>
</dbReference>
<sequence>MSFRRNIVENWGEDGRRWLDGLPRLVEEIAAEWDLVVDEPHAMTFHWVASVKPAAVLKLGVPDGHLGAEAEALRIFDGDGAVRLLAEDQSRGALLIERAFPGTPVAQLDDDAAGTAVLADAFARLHRVPPEKCTLPHLRTLRGGFGRYLRRYPGDGPIPRRMVERAAELFDDLCADAPRETVLHGDLHHGNVLRAEREPWLAIDPSPLVGDPGYDCGAMLYNPDPERRDPALLDLVAARVERLSEIEPLDRVVAWGFVMGVLSEVWTVEASGRVRSRALDVAALLEPRLR</sequence>
<evidence type="ECO:0000313" key="1">
    <source>
        <dbReference type="EMBL" id="GID78234.1"/>
    </source>
</evidence>
<keyword evidence="2" id="KW-1185">Reference proteome</keyword>
<reference evidence="1 2" key="1">
    <citation type="submission" date="2021-01" db="EMBL/GenBank/DDBJ databases">
        <title>Whole genome shotgun sequence of Actinoplanes deccanensis NBRC 13994.</title>
        <authorList>
            <person name="Komaki H."/>
            <person name="Tamura T."/>
        </authorList>
    </citation>
    <scope>NUCLEOTIDE SEQUENCE [LARGE SCALE GENOMIC DNA]</scope>
    <source>
        <strain evidence="1 2">NBRC 13994</strain>
    </source>
</reference>
<dbReference type="InterPro" id="IPR011009">
    <property type="entry name" value="Kinase-like_dom_sf"/>
</dbReference>
<dbReference type="RefSeq" id="WP_203772966.1">
    <property type="nucleotide sequence ID" value="NZ_BAAABO010000018.1"/>
</dbReference>
<dbReference type="InterPro" id="IPR006748">
    <property type="entry name" value="NH2Glyco/OHUrea_AB-resist_kin"/>
</dbReference>
<dbReference type="EMBL" id="BOMI01000143">
    <property type="protein sequence ID" value="GID78234.1"/>
    <property type="molecule type" value="Genomic_DNA"/>
</dbReference>
<gene>
    <name evidence="1" type="ORF">Ade02nite_68750</name>
</gene>
<dbReference type="SUPFAM" id="SSF56112">
    <property type="entry name" value="Protein kinase-like (PK-like)"/>
    <property type="match status" value="1"/>
</dbReference>
<accession>A0ABQ3YE00</accession>
<dbReference type="Proteomes" id="UP000609879">
    <property type="component" value="Unassembled WGS sequence"/>
</dbReference>